<dbReference type="InterPro" id="IPR007494">
    <property type="entry name" value="Glutaredoxin2_C"/>
</dbReference>
<dbReference type="STRING" id="2718.CHUV0807_0515"/>
<gene>
    <name evidence="2" type="primary">grxB</name>
    <name evidence="2" type="ORF">HMPREF0198_1223</name>
</gene>
<dbReference type="PROSITE" id="PS50404">
    <property type="entry name" value="GST_NTER"/>
    <property type="match status" value="1"/>
</dbReference>
<dbReference type="Pfam" id="PF13417">
    <property type="entry name" value="GST_N_3"/>
    <property type="match status" value="1"/>
</dbReference>
<dbReference type="InterPro" id="IPR036249">
    <property type="entry name" value="Thioredoxin-like_sf"/>
</dbReference>
<name>C8N9P5_CARH6</name>
<dbReference type="Proteomes" id="UP000004870">
    <property type="component" value="Unassembled WGS sequence"/>
</dbReference>
<dbReference type="SFLD" id="SFLDS00019">
    <property type="entry name" value="Glutathione_Transferase_(cytos"/>
    <property type="match status" value="1"/>
</dbReference>
<dbReference type="Gene3D" id="3.40.30.10">
    <property type="entry name" value="Glutaredoxin"/>
    <property type="match status" value="1"/>
</dbReference>
<evidence type="ECO:0000313" key="3">
    <source>
        <dbReference type="Proteomes" id="UP000004870"/>
    </source>
</evidence>
<evidence type="ECO:0000259" key="1">
    <source>
        <dbReference type="PROSITE" id="PS50404"/>
    </source>
</evidence>
<dbReference type="NCBIfam" id="NF007702">
    <property type="entry name" value="PRK10387.1"/>
    <property type="match status" value="1"/>
</dbReference>
<dbReference type="InterPro" id="IPR004045">
    <property type="entry name" value="Glutathione_S-Trfase_N"/>
</dbReference>
<dbReference type="GO" id="GO:0005829">
    <property type="term" value="C:cytosol"/>
    <property type="evidence" value="ECO:0007669"/>
    <property type="project" value="InterPro"/>
</dbReference>
<dbReference type="Gene3D" id="1.20.1050.10">
    <property type="match status" value="1"/>
</dbReference>
<protein>
    <submittedName>
        <fullName evidence="2">Glutaredoxin, GrxB family</fullName>
    </submittedName>
</protein>
<evidence type="ECO:0000313" key="2">
    <source>
        <dbReference type="EMBL" id="EEV88733.1"/>
    </source>
</evidence>
<dbReference type="PROSITE" id="PS51354">
    <property type="entry name" value="GLUTAREDOXIN_2"/>
    <property type="match status" value="1"/>
</dbReference>
<dbReference type="InterPro" id="IPR036282">
    <property type="entry name" value="Glutathione-S-Trfase_C_sf"/>
</dbReference>
<sequence length="216" mass="24476">MMRLYHYDHCPFCVRARMIIGLRGLNVEQIPLANDDEETPIGLVGKKMVPILIKEDGTAMGESLDIVRYLDEYAGKERLDETIRPEVQAWLNQVNEYSGKLLSPRSIRIGLPEFATESACAYYTAKKSAQYGDFAENLARTDELLARLHEDLPALLPLITSPDHLGARLGYEDIITFPVLRNLTMVKGVHYPAEIRRYVEAMSAHSRVPLFDDRAI</sequence>
<dbReference type="SUPFAM" id="SSF52833">
    <property type="entry name" value="Thioredoxin-like"/>
    <property type="match status" value="1"/>
</dbReference>
<dbReference type="Pfam" id="PF04399">
    <property type="entry name" value="Glutaredoxin2_C"/>
    <property type="match status" value="1"/>
</dbReference>
<organism evidence="2 3">
    <name type="scientific">Cardiobacterium hominis (strain ATCC 15826 / DSM 8339 / NCTC 10426 / 6573)</name>
    <dbReference type="NCBI Taxonomy" id="638300"/>
    <lineage>
        <taxon>Bacteria</taxon>
        <taxon>Pseudomonadati</taxon>
        <taxon>Pseudomonadota</taxon>
        <taxon>Gammaproteobacteria</taxon>
        <taxon>Cardiobacteriales</taxon>
        <taxon>Cardiobacteriaceae</taxon>
        <taxon>Cardiobacterium</taxon>
    </lineage>
</organism>
<dbReference type="CDD" id="cd03199">
    <property type="entry name" value="GST_C_GRX2"/>
    <property type="match status" value="1"/>
</dbReference>
<dbReference type="EMBL" id="ACKY01000058">
    <property type="protein sequence ID" value="EEV88733.1"/>
    <property type="molecule type" value="Genomic_DNA"/>
</dbReference>
<dbReference type="InterPro" id="IPR040079">
    <property type="entry name" value="Glutathione_S-Trfase"/>
</dbReference>
<dbReference type="PROSITE" id="PS00195">
    <property type="entry name" value="GLUTAREDOXIN_1"/>
    <property type="match status" value="1"/>
</dbReference>
<dbReference type="HOGENOM" id="CLU_072939_0_1_6"/>
<comment type="caution">
    <text evidence="2">The sequence shown here is derived from an EMBL/GenBank/DDBJ whole genome shotgun (WGS) entry which is preliminary data.</text>
</comment>
<dbReference type="NCBIfam" id="TIGR02182">
    <property type="entry name" value="GRXB"/>
    <property type="match status" value="1"/>
</dbReference>
<accession>C8N9P5</accession>
<dbReference type="SFLD" id="SFLDG01183">
    <property type="entry name" value="Grx2-like"/>
    <property type="match status" value="1"/>
</dbReference>
<reference evidence="2 3" key="1">
    <citation type="submission" date="2009-08" db="EMBL/GenBank/DDBJ databases">
        <authorList>
            <person name="Qin X."/>
            <person name="Bachman B."/>
            <person name="Battles P."/>
            <person name="Bell A."/>
            <person name="Bess C."/>
            <person name="Bickham C."/>
            <person name="Chaboub L."/>
            <person name="Chen D."/>
            <person name="Coyle M."/>
            <person name="Deiros D.R."/>
            <person name="Dinh H."/>
            <person name="Forbes L."/>
            <person name="Fowler G."/>
            <person name="Francisco L."/>
            <person name="Fu Q."/>
            <person name="Gubbala S."/>
            <person name="Hale W."/>
            <person name="Han Y."/>
            <person name="Hemphill L."/>
            <person name="Highlander S.K."/>
            <person name="Hirani K."/>
            <person name="Hogues M."/>
            <person name="Jackson L."/>
            <person name="Jakkamsetti A."/>
            <person name="Javaid M."/>
            <person name="Jiang H."/>
            <person name="Korchina V."/>
            <person name="Kovar C."/>
            <person name="Lara F."/>
            <person name="Lee S."/>
            <person name="Mata R."/>
            <person name="Mathew T."/>
            <person name="Moen C."/>
            <person name="Morales K."/>
            <person name="Munidasa M."/>
            <person name="Nazareth L."/>
            <person name="Ngo R."/>
            <person name="Nguyen L."/>
            <person name="Okwuonu G."/>
            <person name="Ongeri F."/>
            <person name="Patil S."/>
            <person name="Petrosino J."/>
            <person name="Pham C."/>
            <person name="Pham P."/>
            <person name="Pu L.-L."/>
            <person name="Puazo M."/>
            <person name="Raj R."/>
            <person name="Reid J."/>
            <person name="Rouhana J."/>
            <person name="Saada N."/>
            <person name="Shang Y."/>
            <person name="Simmons D."/>
            <person name="Thornton R."/>
            <person name="Warren J."/>
            <person name="Weissenberger G."/>
            <person name="Zhang J."/>
            <person name="Zhang L."/>
            <person name="Zhou C."/>
            <person name="Zhu D."/>
            <person name="Muzny D."/>
            <person name="Worley K."/>
            <person name="Gibbs R."/>
        </authorList>
    </citation>
    <scope>NUCLEOTIDE SEQUENCE [LARGE SCALE GENOMIC DNA]</scope>
    <source>
        <strain evidence="3">ATCC 15826 / DSM 8339 / NCTC 10426 / 6573</strain>
    </source>
</reference>
<proteinExistence type="predicted"/>
<dbReference type="SUPFAM" id="SSF47616">
    <property type="entry name" value="GST C-terminal domain-like"/>
    <property type="match status" value="1"/>
</dbReference>
<feature type="domain" description="GST N-terminal" evidence="1">
    <location>
        <begin position="1"/>
        <end position="78"/>
    </location>
</feature>
<dbReference type="InterPro" id="IPR011767">
    <property type="entry name" value="GLR_AS"/>
</dbReference>
<dbReference type="AlphaFoldDB" id="C8N9P5"/>
<dbReference type="SFLD" id="SFLDG01204">
    <property type="entry name" value="Grx2-like.1"/>
    <property type="match status" value="1"/>
</dbReference>
<dbReference type="InterPro" id="IPR011901">
    <property type="entry name" value="Grx2"/>
</dbReference>
<keyword evidence="3" id="KW-1185">Reference proteome</keyword>
<dbReference type="CDD" id="cd03037">
    <property type="entry name" value="GST_N_GRX2"/>
    <property type="match status" value="1"/>
</dbReference>